<dbReference type="EMBL" id="CM034406">
    <property type="protein sequence ID" value="KAJ0173329.1"/>
    <property type="molecule type" value="Genomic_DNA"/>
</dbReference>
<reference evidence="1 2" key="1">
    <citation type="journal article" date="2021" name="Front. Genet.">
        <title>Chromosome-Level Genome Assembly Reveals Significant Gene Expansion in the Toll and IMD Signaling Pathways of Dendrolimus kikuchii.</title>
        <authorList>
            <person name="Zhou J."/>
            <person name="Wu P."/>
            <person name="Xiong Z."/>
            <person name="Liu N."/>
            <person name="Zhao N."/>
            <person name="Ji M."/>
            <person name="Qiu Y."/>
            <person name="Yang B."/>
        </authorList>
    </citation>
    <scope>NUCLEOTIDE SEQUENCE [LARGE SCALE GENOMIC DNA]</scope>
    <source>
        <strain evidence="1">Ann1</strain>
    </source>
</reference>
<evidence type="ECO:0000313" key="1">
    <source>
        <dbReference type="EMBL" id="KAJ0173329.1"/>
    </source>
</evidence>
<gene>
    <name evidence="1" type="ORF">K1T71_011505</name>
</gene>
<proteinExistence type="predicted"/>
<dbReference type="Proteomes" id="UP000824533">
    <property type="component" value="Linkage Group LG20"/>
</dbReference>
<accession>A0ACC1CNY9</accession>
<sequence length="745" mass="83415">MAESESKICSNCKREIPAVNYTIHTVHCARNIKVCPVCKEPVPQVELQEHHEKYHKLLPCKQCGESVCGTDLEDHIRDSCANTIKSCRFCELELPRRDLPYHEGYCGVRTEQCPDCREWVMIKYRQLHVDSNHGFLRLDDDPIPKKEPPKNQIKPLTVKNTNLPSTSNFSRDIVTRVNLNRPTSEIRHLNQIANLNNINTTATSSALANGEPSLVRPPLKRTNDQPQINTNVTGVNKVNKDIAIARGAVKKRPAPKPPVTQPPVVDAKRETAYHSALLRQQRERRQRQEQNAINLAAGLPPVLSPAEKIEKLRKMDALHNREFDNEDYKNRLQGRVWNTPQEPSGHVLGISQNASNSRSLFNSPTNSSQNEADNVANLNARIRSDGMQKNINLISDNRRPLRNINLQSGLQNANNAQNGNSLFNSNNSQNNHLPNLNTSRYQSTQISESSLSANSPRKAIESNNSQNEARSQISDSAQNGVRPQISNSPQNGVRAQICDRPQNGVRPRISNSPQNEARAQICDSPQNGVSAQICDSPQNGVRPQISNSPLNGVRAQSSNGAPIDSLGTSPSSEEDIERRREEFKNLKPMTTQEFMERFNDLQLGRGRRREEGDRFSEIKSSLRELRRGLNEVTAPYNLQNNITPNASSPPPDDEVILPCEFCGAPVPAEDLVQHQTGCRPDLAQYRPVSPMRRSPIDSAVLNTASAILHEHPLIPCEFCTESLPVYLITEHQERCGRETNMLYAD</sequence>
<evidence type="ECO:0000313" key="2">
    <source>
        <dbReference type="Proteomes" id="UP000824533"/>
    </source>
</evidence>
<name>A0ACC1CNY9_9NEOP</name>
<comment type="caution">
    <text evidence="1">The sequence shown here is derived from an EMBL/GenBank/DDBJ whole genome shotgun (WGS) entry which is preliminary data.</text>
</comment>
<keyword evidence="2" id="KW-1185">Reference proteome</keyword>
<protein>
    <submittedName>
        <fullName evidence="1">Uncharacterized protein</fullName>
    </submittedName>
</protein>
<organism evidence="1 2">
    <name type="scientific">Dendrolimus kikuchii</name>
    <dbReference type="NCBI Taxonomy" id="765133"/>
    <lineage>
        <taxon>Eukaryota</taxon>
        <taxon>Metazoa</taxon>
        <taxon>Ecdysozoa</taxon>
        <taxon>Arthropoda</taxon>
        <taxon>Hexapoda</taxon>
        <taxon>Insecta</taxon>
        <taxon>Pterygota</taxon>
        <taxon>Neoptera</taxon>
        <taxon>Endopterygota</taxon>
        <taxon>Lepidoptera</taxon>
        <taxon>Glossata</taxon>
        <taxon>Ditrysia</taxon>
        <taxon>Bombycoidea</taxon>
        <taxon>Lasiocampidae</taxon>
        <taxon>Dendrolimus</taxon>
    </lineage>
</organism>